<evidence type="ECO:0000313" key="1">
    <source>
        <dbReference type="EMBL" id="NEZ67289.1"/>
    </source>
</evidence>
<dbReference type="EMBL" id="QZCE01000002">
    <property type="protein sequence ID" value="NEZ67289.1"/>
    <property type="molecule type" value="Genomic_DNA"/>
</dbReference>
<proteinExistence type="predicted"/>
<accession>A0A6M0SFK9</accession>
<dbReference type="AlphaFoldDB" id="A0A6M0SFK9"/>
<evidence type="ECO:0000313" key="2">
    <source>
        <dbReference type="Proteomes" id="UP000473574"/>
    </source>
</evidence>
<dbReference type="Proteomes" id="UP000473574">
    <property type="component" value="Unassembled WGS sequence"/>
</dbReference>
<gene>
    <name evidence="1" type="ORF">D0962_31800</name>
</gene>
<name>A0A6M0SFK9_9CYAN</name>
<reference evidence="1 2" key="1">
    <citation type="journal article" date="2020" name="Microb. Ecol.">
        <title>Ecogenomics of the Marine Benthic Filamentous Cyanobacterium Adonisia.</title>
        <authorList>
            <person name="Walter J.M."/>
            <person name="Coutinho F.H."/>
            <person name="Leomil L."/>
            <person name="Hargreaves P.I."/>
            <person name="Campeao M.E."/>
            <person name="Vieira V.V."/>
            <person name="Silva B.S."/>
            <person name="Fistarol G.O."/>
            <person name="Salomon P.S."/>
            <person name="Sawabe T."/>
            <person name="Mino S."/>
            <person name="Hosokawa M."/>
            <person name="Miyashita H."/>
            <person name="Maruyama F."/>
            <person name="van Verk M.C."/>
            <person name="Dutilh B.E."/>
            <person name="Thompson C.C."/>
            <person name="Thompson F.L."/>
        </authorList>
    </citation>
    <scope>NUCLEOTIDE SEQUENCE [LARGE SCALE GENOMIC DNA]</scope>
    <source>
        <strain evidence="1 2">CCMR0082</strain>
    </source>
</reference>
<organism evidence="1 2">
    <name type="scientific">Adonisia turfae CCMR0082</name>
    <dbReference type="NCBI Taxonomy" id="2304604"/>
    <lineage>
        <taxon>Bacteria</taxon>
        <taxon>Bacillati</taxon>
        <taxon>Cyanobacteriota</taxon>
        <taxon>Adonisia</taxon>
        <taxon>Adonisia turfae</taxon>
    </lineage>
</organism>
<comment type="caution">
    <text evidence="1">The sequence shown here is derived from an EMBL/GenBank/DDBJ whole genome shotgun (WGS) entry which is preliminary data.</text>
</comment>
<sequence>MIREQVDRNLTLCPSGRPEIEDSRVFGIVTGTAEQPQVNYLKKTIPLDEELLSQTQAVTPTEVFRIASPCQANKCVHFDGQDCRLVMRVADQLPHVTETLPPCAIRRDCRWWKQEGKSACMRCPQILTDNYHPTELEVQVSGDPRGHLSH</sequence>
<protein>
    <submittedName>
        <fullName evidence="1">Nitrogen fixation protein</fullName>
    </submittedName>
</protein>